<comment type="function">
    <text evidence="5">Repressor of the lactose catabolism operon. Galactose-6-phosphate is the inducer.</text>
</comment>
<evidence type="ECO:0000313" key="7">
    <source>
        <dbReference type="EMBL" id="BBC61611.1"/>
    </source>
</evidence>
<dbReference type="SMART" id="SM01134">
    <property type="entry name" value="DeoRC"/>
    <property type="match status" value="1"/>
</dbReference>
<dbReference type="SMART" id="SM00420">
    <property type="entry name" value="HTH_DEOR"/>
    <property type="match status" value="1"/>
</dbReference>
<name>A0A2Z5Y4C0_9ENTE</name>
<dbReference type="InterPro" id="IPR050313">
    <property type="entry name" value="Carb_Metab_HTH_regulators"/>
</dbReference>
<dbReference type="Proteomes" id="UP000269226">
    <property type="component" value="Chromosome"/>
</dbReference>
<dbReference type="GeneID" id="57044045"/>
<dbReference type="OMA" id="RPQFKIV"/>
<organism evidence="7 8">
    <name type="scientific">Melissococcus plutonius</name>
    <dbReference type="NCBI Taxonomy" id="33970"/>
    <lineage>
        <taxon>Bacteria</taxon>
        <taxon>Bacillati</taxon>
        <taxon>Bacillota</taxon>
        <taxon>Bacilli</taxon>
        <taxon>Lactobacillales</taxon>
        <taxon>Enterococcaceae</taxon>
        <taxon>Melissococcus</taxon>
    </lineage>
</organism>
<protein>
    <recommendedName>
        <fullName evidence="1">Lactose phosphotransferase system repressor</fullName>
    </recommendedName>
</protein>
<dbReference type="AlphaFoldDB" id="A0A2Z5Y4C0"/>
<reference evidence="7 8" key="1">
    <citation type="submission" date="2018-01" db="EMBL/GenBank/DDBJ databases">
        <title>Whole genome sequence of Melissococcus plutonius DAT561.</title>
        <authorList>
            <person name="Okumura K."/>
            <person name="Takamatsu D."/>
            <person name="Okura M."/>
        </authorList>
    </citation>
    <scope>NUCLEOTIDE SEQUENCE [LARGE SCALE GENOMIC DNA]</scope>
    <source>
        <strain evidence="7 8">DAT561</strain>
    </source>
</reference>
<dbReference type="PANTHER" id="PTHR30363">
    <property type="entry name" value="HTH-TYPE TRANSCRIPTIONAL REGULATOR SRLR-RELATED"/>
    <property type="match status" value="1"/>
</dbReference>
<keyword evidence="7" id="KW-0808">Transferase</keyword>
<evidence type="ECO:0000256" key="2">
    <source>
        <dbReference type="ARBA" id="ARBA00022491"/>
    </source>
</evidence>
<dbReference type="InterPro" id="IPR037171">
    <property type="entry name" value="NagB/RpiA_transferase-like"/>
</dbReference>
<dbReference type="GO" id="GO:0016740">
    <property type="term" value="F:transferase activity"/>
    <property type="evidence" value="ECO:0007669"/>
    <property type="project" value="UniProtKB-KW"/>
</dbReference>
<accession>A0A2Z5Y4C0</accession>
<dbReference type="PROSITE" id="PS51000">
    <property type="entry name" value="HTH_DEOR_2"/>
    <property type="match status" value="1"/>
</dbReference>
<dbReference type="InterPro" id="IPR036388">
    <property type="entry name" value="WH-like_DNA-bd_sf"/>
</dbReference>
<sequence length="254" mass="28866">MIRDERYKAIMNLLTMSDTGTIKVNDIMEKLSVSDMTVRRDLATMEVQGLLKRVHGGAKINTFNEELSHKEKQIINIAEKKAIAQKAVELINEDEAIFLGPGTTIELVAKAINKKNLLLVTNCLPVFKILNTKREQNQIYLIGGELRNSTQAFVGEIPNKILMTMKFHKTFFSCNALKEQAIMTATLEEGQTQAIALDNSQERFLLVDASKIGKTDFCVYYDLNKMTKIITNKDTQRHYEQIKNEHVLLVETDL</sequence>
<dbReference type="Pfam" id="PF00455">
    <property type="entry name" value="DeoRC"/>
    <property type="match status" value="1"/>
</dbReference>
<evidence type="ECO:0000313" key="8">
    <source>
        <dbReference type="Proteomes" id="UP000269226"/>
    </source>
</evidence>
<dbReference type="SUPFAM" id="SSF100950">
    <property type="entry name" value="NagB/RpiA/CoA transferase-like"/>
    <property type="match status" value="1"/>
</dbReference>
<dbReference type="GO" id="GO:0003700">
    <property type="term" value="F:DNA-binding transcription factor activity"/>
    <property type="evidence" value="ECO:0007669"/>
    <property type="project" value="InterPro"/>
</dbReference>
<evidence type="ECO:0000256" key="5">
    <source>
        <dbReference type="ARBA" id="ARBA00024937"/>
    </source>
</evidence>
<evidence type="ECO:0000256" key="3">
    <source>
        <dbReference type="ARBA" id="ARBA00023015"/>
    </source>
</evidence>
<dbReference type="RefSeq" id="WP_013773287.1">
    <property type="nucleotide sequence ID" value="NZ_AP018492.1"/>
</dbReference>
<dbReference type="InterPro" id="IPR036390">
    <property type="entry name" value="WH_DNA-bd_sf"/>
</dbReference>
<dbReference type="Pfam" id="PF08220">
    <property type="entry name" value="HTH_DeoR"/>
    <property type="match status" value="1"/>
</dbReference>
<keyword evidence="3" id="KW-0805">Transcription regulation</keyword>
<keyword evidence="2" id="KW-0678">Repressor</keyword>
<dbReference type="Gene3D" id="1.10.10.10">
    <property type="entry name" value="Winged helix-like DNA-binding domain superfamily/Winged helix DNA-binding domain"/>
    <property type="match status" value="1"/>
</dbReference>
<evidence type="ECO:0000256" key="1">
    <source>
        <dbReference type="ARBA" id="ARBA00021390"/>
    </source>
</evidence>
<evidence type="ECO:0000256" key="4">
    <source>
        <dbReference type="ARBA" id="ARBA00023163"/>
    </source>
</evidence>
<keyword evidence="4" id="KW-0804">Transcription</keyword>
<gene>
    <name evidence="7" type="ORF">DAT561_1516</name>
</gene>
<proteinExistence type="predicted"/>
<evidence type="ECO:0000259" key="6">
    <source>
        <dbReference type="PROSITE" id="PS51000"/>
    </source>
</evidence>
<dbReference type="EMBL" id="AP018492">
    <property type="protein sequence ID" value="BBC61611.1"/>
    <property type="molecule type" value="Genomic_DNA"/>
</dbReference>
<dbReference type="InterPro" id="IPR001034">
    <property type="entry name" value="DeoR_HTH"/>
</dbReference>
<dbReference type="InterPro" id="IPR014036">
    <property type="entry name" value="DeoR-like_C"/>
</dbReference>
<feature type="domain" description="HTH deoR-type" evidence="6">
    <location>
        <begin position="5"/>
        <end position="60"/>
    </location>
</feature>
<dbReference type="PANTHER" id="PTHR30363:SF4">
    <property type="entry name" value="GLYCEROL-3-PHOSPHATE REGULON REPRESSOR"/>
    <property type="match status" value="1"/>
</dbReference>
<dbReference type="Gene3D" id="3.40.50.1360">
    <property type="match status" value="1"/>
</dbReference>
<dbReference type="PRINTS" id="PR00037">
    <property type="entry name" value="HTHLACR"/>
</dbReference>
<dbReference type="SUPFAM" id="SSF46785">
    <property type="entry name" value="Winged helix' DNA-binding domain"/>
    <property type="match status" value="1"/>
</dbReference>